<dbReference type="GO" id="GO:0016020">
    <property type="term" value="C:membrane"/>
    <property type="evidence" value="ECO:0007669"/>
    <property type="project" value="InterPro"/>
</dbReference>
<evidence type="ECO:0000256" key="4">
    <source>
        <dbReference type="ARBA" id="ARBA00022840"/>
    </source>
</evidence>
<name>A0A7V7PK26_9HYPH</name>
<gene>
    <name evidence="6" type="ORF">F6X38_22575</name>
</gene>
<evidence type="ECO:0000256" key="2">
    <source>
        <dbReference type="ARBA" id="ARBA00022448"/>
    </source>
</evidence>
<feature type="domain" description="ABC transporter" evidence="5">
    <location>
        <begin position="9"/>
        <end position="254"/>
    </location>
</feature>
<keyword evidence="7" id="KW-1185">Reference proteome</keyword>
<dbReference type="InterPro" id="IPR050683">
    <property type="entry name" value="Bact_Polysacc_Export_ATP-bd"/>
</dbReference>
<dbReference type="Gene3D" id="3.40.50.300">
    <property type="entry name" value="P-loop containing nucleotide triphosphate hydrolases"/>
    <property type="match status" value="1"/>
</dbReference>
<accession>A0A7V7PK26</accession>
<dbReference type="EMBL" id="VZDO01000028">
    <property type="protein sequence ID" value="KAB0675919.1"/>
    <property type="molecule type" value="Genomic_DNA"/>
</dbReference>
<dbReference type="SUPFAM" id="SSF52540">
    <property type="entry name" value="P-loop containing nucleoside triphosphate hydrolases"/>
    <property type="match status" value="1"/>
</dbReference>
<dbReference type="InterPro" id="IPR017871">
    <property type="entry name" value="ABC_transporter-like_CS"/>
</dbReference>
<evidence type="ECO:0000256" key="3">
    <source>
        <dbReference type="ARBA" id="ARBA00022741"/>
    </source>
</evidence>
<dbReference type="GO" id="GO:0140359">
    <property type="term" value="F:ABC-type transporter activity"/>
    <property type="evidence" value="ECO:0007669"/>
    <property type="project" value="InterPro"/>
</dbReference>
<dbReference type="Pfam" id="PF00005">
    <property type="entry name" value="ABC_tran"/>
    <property type="match status" value="1"/>
</dbReference>
<sequence length="522" mass="56881">MTTAAAHAISFQNVTKRYRLGGGSKEQLADVLGLSRFFGRRQKKQEFLALDDVSFQLERGRRMGLIGRNGAGKTTLLKLISGNYRPTSGSIDVNGSIQALMTMGQGFHPDYTGRENIDASLHYNGLSRRQAADAFEDVVEFCELGPFLDQPFRTYSSGMQSRLMFATATAIRPDILIIDEVMGAGDAYFLAKSKQRVDRIISDGCTLLLVSHAMQQVLELCDEVIWLEGGRVNMIDEAFRVVKAYEEALYGALPGSGDPSSTRRRLDRKGRLVASEKALTVDAAHAVAAAADGAGSQHSADDGETVAWPGIGRPVDASAMRMQIPRFVPHAEAASMLPPVPNGDGRTFRNLARDGISRWGESGDLQIVGFAVSNANGLVDRLVSLQPAKLTIFLEAHVARRFDCTYGVAIHDLQGRPMARFFSEPDHFDAVEGTGRRIDLILNPNQLGPGVYSIGISIHEETSIEDASSAIRYDLLSRSFEVTVELPDSLSSASAQFFHSAEWDFHSADLPEAVAEDVRIAV</sequence>
<comment type="caution">
    <text evidence="6">The sequence shown here is derived from an EMBL/GenBank/DDBJ whole genome shotgun (WGS) entry which is preliminary data.</text>
</comment>
<dbReference type="PROSITE" id="PS00211">
    <property type="entry name" value="ABC_TRANSPORTER_1"/>
    <property type="match status" value="1"/>
</dbReference>
<evidence type="ECO:0000256" key="1">
    <source>
        <dbReference type="ARBA" id="ARBA00005417"/>
    </source>
</evidence>
<dbReference type="InterPro" id="IPR003439">
    <property type="entry name" value="ABC_transporter-like_ATP-bd"/>
</dbReference>
<dbReference type="GO" id="GO:0016887">
    <property type="term" value="F:ATP hydrolysis activity"/>
    <property type="evidence" value="ECO:0007669"/>
    <property type="project" value="InterPro"/>
</dbReference>
<dbReference type="RefSeq" id="WP_150973886.1">
    <property type="nucleotide sequence ID" value="NZ_VZDO01000028.1"/>
</dbReference>
<dbReference type="PANTHER" id="PTHR46743">
    <property type="entry name" value="TEICHOIC ACIDS EXPORT ATP-BINDING PROTEIN TAGH"/>
    <property type="match status" value="1"/>
</dbReference>
<dbReference type="InterPro" id="IPR003593">
    <property type="entry name" value="AAA+_ATPase"/>
</dbReference>
<dbReference type="CDD" id="cd10147">
    <property type="entry name" value="Wzt_C-like"/>
    <property type="match status" value="1"/>
</dbReference>
<evidence type="ECO:0000313" key="6">
    <source>
        <dbReference type="EMBL" id="KAB0675919.1"/>
    </source>
</evidence>
<comment type="similarity">
    <text evidence="1">Belongs to the ABC transporter superfamily.</text>
</comment>
<dbReference type="AlphaFoldDB" id="A0A7V7PK26"/>
<organism evidence="6 7">
    <name type="scientific">Plantimonas leprariae</name>
    <dbReference type="NCBI Taxonomy" id="2615207"/>
    <lineage>
        <taxon>Bacteria</taxon>
        <taxon>Pseudomonadati</taxon>
        <taxon>Pseudomonadota</taxon>
        <taxon>Alphaproteobacteria</taxon>
        <taxon>Hyphomicrobiales</taxon>
        <taxon>Aurantimonadaceae</taxon>
        <taxon>Plantimonas</taxon>
    </lineage>
</organism>
<evidence type="ECO:0000313" key="7">
    <source>
        <dbReference type="Proteomes" id="UP000432089"/>
    </source>
</evidence>
<dbReference type="CDD" id="cd03220">
    <property type="entry name" value="ABC_KpsT_Wzt"/>
    <property type="match status" value="1"/>
</dbReference>
<dbReference type="PANTHER" id="PTHR46743:SF2">
    <property type="entry name" value="TEICHOIC ACIDS EXPORT ATP-BINDING PROTEIN TAGH"/>
    <property type="match status" value="1"/>
</dbReference>
<dbReference type="Proteomes" id="UP000432089">
    <property type="component" value="Unassembled WGS sequence"/>
</dbReference>
<dbReference type="GO" id="GO:0005524">
    <property type="term" value="F:ATP binding"/>
    <property type="evidence" value="ECO:0007669"/>
    <property type="project" value="UniProtKB-KW"/>
</dbReference>
<dbReference type="InterPro" id="IPR029439">
    <property type="entry name" value="Wzt_C"/>
</dbReference>
<evidence type="ECO:0000259" key="5">
    <source>
        <dbReference type="PROSITE" id="PS50893"/>
    </source>
</evidence>
<keyword evidence="3" id="KW-0547">Nucleotide-binding</keyword>
<proteinExistence type="inferred from homology"/>
<protein>
    <submittedName>
        <fullName evidence="6">ABC transporter ATP-binding protein</fullName>
    </submittedName>
</protein>
<dbReference type="InterPro" id="IPR027417">
    <property type="entry name" value="P-loop_NTPase"/>
</dbReference>
<dbReference type="SMART" id="SM00382">
    <property type="entry name" value="AAA"/>
    <property type="match status" value="1"/>
</dbReference>
<dbReference type="PROSITE" id="PS50893">
    <property type="entry name" value="ABC_TRANSPORTER_2"/>
    <property type="match status" value="1"/>
</dbReference>
<reference evidence="6 7" key="1">
    <citation type="submission" date="2019-09" db="EMBL/GenBank/DDBJ databases">
        <title>YIM 132180 draft genome.</title>
        <authorList>
            <person name="Zhang K."/>
        </authorList>
    </citation>
    <scope>NUCLEOTIDE SEQUENCE [LARGE SCALE GENOMIC DNA]</scope>
    <source>
        <strain evidence="6 7">YIM 132180</strain>
    </source>
</reference>
<keyword evidence="4 6" id="KW-0067">ATP-binding</keyword>
<keyword evidence="2" id="KW-0813">Transport</keyword>
<dbReference type="InterPro" id="IPR015860">
    <property type="entry name" value="ABC_transpr_TagH-like"/>
</dbReference>